<dbReference type="GlyGen" id="Q9SKI1">
    <property type="glycosylation" value="1 site"/>
</dbReference>
<protein>
    <submittedName>
        <fullName evidence="2">Uncharacterized protein At2g06570</fullName>
    </submittedName>
</protein>
<dbReference type="PaxDb" id="3702-AT2G06570.1"/>
<dbReference type="Proteomes" id="UP000006548">
    <property type="component" value="Chromosome 2"/>
</dbReference>
<reference evidence="2" key="3">
    <citation type="submission" date="2002-02" db="EMBL/GenBank/DDBJ databases">
        <authorList>
            <person name="Town C.D."/>
            <person name="Kaul S."/>
        </authorList>
    </citation>
    <scope>NUCLEOTIDE SEQUENCE</scope>
</reference>
<reference evidence="3 4" key="1">
    <citation type="journal article" date="1999" name="Nature">
        <title>Sequence and analysis of chromosome 2 of the plant Arabidopsis thaliana.</title>
        <authorList>
            <person name="Lin X."/>
            <person name="Kaul S."/>
            <person name="Rounsley S."/>
            <person name="Shea T.P."/>
            <person name="Benito M.I."/>
            <person name="Town C.D."/>
            <person name="Fujii C.Y."/>
            <person name="Mason T."/>
            <person name="Bowman C.L."/>
            <person name="Barnstead M."/>
            <person name="Feldblyum T.V."/>
            <person name="Buell C.R."/>
            <person name="Ketchum K.A."/>
            <person name="Lee J."/>
            <person name="Ronning C.M."/>
            <person name="Koo H.L."/>
            <person name="Moffat K.S."/>
            <person name="Cronin L.A."/>
            <person name="Shen M."/>
            <person name="Pai G."/>
            <person name="Van Aken S."/>
            <person name="Umayam L."/>
            <person name="Tallon L.J."/>
            <person name="Gill J.E."/>
            <person name="Adams M.D."/>
            <person name="Carrera A.J."/>
            <person name="Creasy T.H."/>
            <person name="Goodman H.M."/>
            <person name="Somerville C.R."/>
            <person name="Copenhaver G.P."/>
            <person name="Preuss D."/>
            <person name="Nierman W.C."/>
            <person name="White O."/>
            <person name="Eisen J.A."/>
            <person name="Salzberg S.L."/>
            <person name="Fraser C.M."/>
            <person name="Venter J.C."/>
        </authorList>
    </citation>
    <scope>NUCLEOTIDE SEQUENCE [LARGE SCALE GENOMIC DNA]</scope>
    <source>
        <strain evidence="4">cv. Columbia</strain>
    </source>
</reference>
<reference evidence="3" key="5">
    <citation type="submission" date="2016-05" db="EMBL/GenBank/DDBJ databases">
        <authorList>
            <person name="Krishnakumar V."/>
            <person name="Cheng C.-Y."/>
            <person name="Chan A.P."/>
            <person name="Schobel S."/>
            <person name="Kim M."/>
            <person name="Ferlanti E.S."/>
            <person name="Belyaeva I."/>
            <person name="Rosen B.D."/>
            <person name="Micklem G."/>
            <person name="Miller J.R."/>
            <person name="Vaughn M."/>
            <person name="Town C.D."/>
        </authorList>
    </citation>
    <scope>NUCLEOTIDE SEQUENCE</scope>
</reference>
<reference evidence="2" key="2">
    <citation type="submission" date="2000-03" db="EMBL/GenBank/DDBJ databases">
        <authorList>
            <person name="Lin X."/>
            <person name="Kaul S."/>
            <person name="Shea T.P."/>
            <person name="Fujii C.Y."/>
            <person name="Shen M."/>
            <person name="VanAken S.E."/>
            <person name="Barnstead M.E."/>
            <person name="Mason T.M."/>
            <person name="Bowman C.L."/>
            <person name="Ronning C.M."/>
            <person name="Benito M.-I."/>
            <person name="Carrera A.J."/>
            <person name="Creasy T.H."/>
            <person name="Buell C.R."/>
            <person name="Town C.D."/>
            <person name="Nierman W.C."/>
            <person name="Fraser C.M."/>
            <person name="Venter J.C."/>
        </authorList>
    </citation>
    <scope>NUCLEOTIDE SEQUENCE</scope>
</reference>
<keyword evidence="4" id="KW-1185">Reference proteome</keyword>
<dbReference type="AlphaFoldDB" id="Q9SKI1"/>
<dbReference type="PIR" id="E84478">
    <property type="entry name" value="E84478"/>
</dbReference>
<evidence type="ECO:0000313" key="4">
    <source>
        <dbReference type="Proteomes" id="UP000006548"/>
    </source>
</evidence>
<organism evidence="2">
    <name type="scientific">Arabidopsis thaliana</name>
    <name type="common">Mouse-ear cress</name>
    <dbReference type="NCBI Taxonomy" id="3702"/>
    <lineage>
        <taxon>Eukaryota</taxon>
        <taxon>Viridiplantae</taxon>
        <taxon>Streptophyta</taxon>
        <taxon>Embryophyta</taxon>
        <taxon>Tracheophyta</taxon>
        <taxon>Spermatophyta</taxon>
        <taxon>Magnoliopsida</taxon>
        <taxon>eudicotyledons</taxon>
        <taxon>Gunneridae</taxon>
        <taxon>Pentapetalae</taxon>
        <taxon>rosids</taxon>
        <taxon>malvids</taxon>
        <taxon>Brassicales</taxon>
        <taxon>Brassicaceae</taxon>
        <taxon>Camelineae</taxon>
        <taxon>Arabidopsis</taxon>
    </lineage>
</organism>
<dbReference type="SMR" id="Q9SKI1"/>
<evidence type="ECO:0000313" key="2">
    <source>
        <dbReference type="EMBL" id="AAD25153.1"/>
    </source>
</evidence>
<dbReference type="Araport" id="AT2G06570"/>
<proteinExistence type="predicted"/>
<sequence>MFTTRKVGFVIENDRFARSICVNSDMTFYELEAAVAGEFHVDANAWITNLSYWLPKQLSIFSTSKKPPVALNSTVAPKGFLLVKDTKAHLNFCHSIEPSVGGDIQKFDGRELGESFGTAKYIQRELESVRVESQVVQFVTAPTIETNGDVDDGAGKYFSSEVEGVHVELAVVKSVSAPTTETNGEAVDADAGTPSLSTDIDGRCEEDFFANYSEDEVDQRELEALERAEAEKARVKGISLRMKKALKLVIEYAVEWCDGDTRLPGRVMRSSSGLAMG</sequence>
<dbReference type="HOGENOM" id="CLU_1005917_0_0_1"/>
<dbReference type="TAIR" id="AT2G06570"/>
<dbReference type="EMBL" id="AC006420">
    <property type="protein sequence ID" value="AAD25153.1"/>
    <property type="molecule type" value="Genomic_DNA"/>
</dbReference>
<gene>
    <name evidence="1 3" type="ordered locus">At2g06570</name>
    <name evidence="3" type="ORF">T12H3.12</name>
    <name evidence="3" type="ORF">T12H3_12</name>
</gene>
<dbReference type="GeneID" id="815216"/>
<reference evidence="4" key="6">
    <citation type="journal article" date="2017" name="Plant J.">
        <title>Araport11: a complete reannotation of the Arabidopsis thaliana reference genome.</title>
        <authorList>
            <person name="Cheng C.Y."/>
            <person name="Krishnakumar V."/>
            <person name="Chan A.P."/>
            <person name="Thibaud-Nissen F."/>
            <person name="Schobel S."/>
            <person name="Town C.D."/>
        </authorList>
    </citation>
    <scope>GENOME REANNOTATION</scope>
    <source>
        <strain evidence="4">cv. Columbia</strain>
    </source>
</reference>
<reference evidence="3" key="4">
    <citation type="submission" date="2011-02" db="EMBL/GenBank/DDBJ databases">
        <authorList>
            <consortium name="TAIR"/>
            <person name="Swarbreck D."/>
            <person name="Lamesch P."/>
            <person name="Wilks C."/>
            <person name="Huala E."/>
        </authorList>
    </citation>
    <scope>NUCLEOTIDE SEQUENCE</scope>
</reference>
<accession>Q9SKI1</accession>
<dbReference type="KEGG" id="ath:AT2G06570"/>
<evidence type="ECO:0000313" key="3">
    <source>
        <dbReference type="EMBL" id="AEC06017.1"/>
    </source>
</evidence>
<dbReference type="EMBL" id="CP002685">
    <property type="protein sequence ID" value="AEC06017.1"/>
    <property type="molecule type" value="Genomic_DNA"/>
</dbReference>
<evidence type="ECO:0000313" key="1">
    <source>
        <dbReference type="Araport" id="AT2G06570"/>
    </source>
</evidence>
<name>Q9SKI1_ARATH</name>